<evidence type="ECO:0000256" key="1">
    <source>
        <dbReference type="PROSITE-ProRule" id="PRU00047"/>
    </source>
</evidence>
<dbReference type="PANTHER" id="PTHR46888">
    <property type="entry name" value="ZINC KNUCKLE DOMAINCONTAINING PROTEIN-RELATED"/>
    <property type="match status" value="1"/>
</dbReference>
<evidence type="ECO:0000313" key="5">
    <source>
        <dbReference type="Proteomes" id="UP000821866"/>
    </source>
</evidence>
<keyword evidence="1" id="KW-0863">Zinc-finger</keyword>
<dbReference type="PROSITE" id="PS00141">
    <property type="entry name" value="ASP_PROTEASE"/>
    <property type="match status" value="1"/>
</dbReference>
<reference evidence="4" key="1">
    <citation type="journal article" date="2020" name="Cell">
        <title>Large-Scale Comparative Analyses of Tick Genomes Elucidate Their Genetic Diversity and Vector Capacities.</title>
        <authorList>
            <consortium name="Tick Genome and Microbiome Consortium (TIGMIC)"/>
            <person name="Jia N."/>
            <person name="Wang J."/>
            <person name="Shi W."/>
            <person name="Du L."/>
            <person name="Sun Y."/>
            <person name="Zhan W."/>
            <person name="Jiang J.F."/>
            <person name="Wang Q."/>
            <person name="Zhang B."/>
            <person name="Ji P."/>
            <person name="Bell-Sakyi L."/>
            <person name="Cui X.M."/>
            <person name="Yuan T.T."/>
            <person name="Jiang B.G."/>
            <person name="Yang W.F."/>
            <person name="Lam T.T."/>
            <person name="Chang Q.C."/>
            <person name="Ding S.J."/>
            <person name="Wang X.J."/>
            <person name="Zhu J.G."/>
            <person name="Ruan X.D."/>
            <person name="Zhao L."/>
            <person name="Wei J.T."/>
            <person name="Ye R.Z."/>
            <person name="Que T.C."/>
            <person name="Du C.H."/>
            <person name="Zhou Y.H."/>
            <person name="Cheng J.X."/>
            <person name="Dai P.F."/>
            <person name="Guo W.B."/>
            <person name="Han X.H."/>
            <person name="Huang E.J."/>
            <person name="Li L.F."/>
            <person name="Wei W."/>
            <person name="Gao Y.C."/>
            <person name="Liu J.Z."/>
            <person name="Shao H.Z."/>
            <person name="Wang X."/>
            <person name="Wang C.C."/>
            <person name="Yang T.C."/>
            <person name="Huo Q.B."/>
            <person name="Li W."/>
            <person name="Chen H.Y."/>
            <person name="Chen S.E."/>
            <person name="Zhou L.G."/>
            <person name="Ni X.B."/>
            <person name="Tian J.H."/>
            <person name="Sheng Y."/>
            <person name="Liu T."/>
            <person name="Pan Y.S."/>
            <person name="Xia L.Y."/>
            <person name="Li J."/>
            <person name="Zhao F."/>
            <person name="Cao W.C."/>
        </authorList>
    </citation>
    <scope>NUCLEOTIDE SEQUENCE</scope>
    <source>
        <strain evidence="4">Rmic-2018</strain>
    </source>
</reference>
<sequence length="784" mass="85925">MLPTQRPATPRQQGSRATGMRDDACLLATKDATTPVPLSGPIMAPYRRPSQASGGRYTWPVHVEGSRGRYTYASAGQSAEATALAQAPIVLMARQPGIAGIYSEALFHDLATPVIEHSGNRCERNPSDGGELMSGQEAAMTKHYNLRDRERDNSEMNGDGAGNLQALGVADSGTEGHGSGTSDTASEQLQLKIAEAETEKQRLMLESQRLRARNGAESNESDDSVALGGRSEEDRRLKFASLLKGVLAPMPNQEALAPMWFEDVEATLESYEVPSEWWAGLVLPQLSERARGLLCRLTAQERKAYVRLKSSILEGLRLSAAEYKRLFAGSKKGERESWDQFAVRLENYFDYYVQSSKIGTFEELKQLVVADRLKECLSPEARAHVICNQQESFLLPSGVARLAERFEESEKCKAAQKKANVEEWQKKAKTAVDTPTDGNGKRRCFECKGADHIARNCPNKGSGVRQGTRPVGQENGPVVARVTASAFGSEIAMTDRLWQRKEQKQPSLETVKLKSSGRSLNAVVDSGAEMSVIRKAVVPQYDSTGSQIKLMGAFGQQVTTELAYVPLIATEGSPYVTSEAVQSAVLCAITDKLLDGTDALITPNDYAQLLEERVKRDIVSEECSAVEETEVIVELSDEACEEQRAMAGVITAESNSEGSEPVKSERQEFREAQEADTALRYAWVQAKAGTHGMLVQDELLYHQEHLAGRICKHGSSKCRPTSERRVETTKRNVTPSSEDLPCAITGSVNSPPYADVAHVNADVGDDTGMRRKRRLFAYSTIQDH</sequence>
<dbReference type="Gene3D" id="4.10.60.10">
    <property type="entry name" value="Zinc finger, CCHC-type"/>
    <property type="match status" value="1"/>
</dbReference>
<feature type="region of interest" description="Disordered" evidence="2">
    <location>
        <begin position="151"/>
        <end position="188"/>
    </location>
</feature>
<feature type="region of interest" description="Disordered" evidence="2">
    <location>
        <begin position="210"/>
        <end position="230"/>
    </location>
</feature>
<dbReference type="VEuPathDB" id="VectorBase:LOC119164637"/>
<keyword evidence="1" id="KW-0862">Zinc</keyword>
<dbReference type="SUPFAM" id="SSF47353">
    <property type="entry name" value="Retrovirus capsid dimerization domain-like"/>
    <property type="match status" value="1"/>
</dbReference>
<dbReference type="AlphaFoldDB" id="A0A9J6E3T0"/>
<dbReference type="EMBL" id="JABSTU010000006">
    <property type="protein sequence ID" value="KAH8028914.1"/>
    <property type="molecule type" value="Genomic_DNA"/>
</dbReference>
<keyword evidence="5" id="KW-1185">Reference proteome</keyword>
<evidence type="ECO:0000259" key="3">
    <source>
        <dbReference type="PROSITE" id="PS50158"/>
    </source>
</evidence>
<dbReference type="GO" id="GO:0003676">
    <property type="term" value="F:nucleic acid binding"/>
    <property type="evidence" value="ECO:0007669"/>
    <property type="project" value="InterPro"/>
</dbReference>
<dbReference type="Gene3D" id="2.40.70.10">
    <property type="entry name" value="Acid Proteases"/>
    <property type="match status" value="1"/>
</dbReference>
<dbReference type="GO" id="GO:0008270">
    <property type="term" value="F:zinc ion binding"/>
    <property type="evidence" value="ECO:0007669"/>
    <property type="project" value="UniProtKB-KW"/>
</dbReference>
<evidence type="ECO:0000256" key="2">
    <source>
        <dbReference type="SAM" id="MobiDB-lite"/>
    </source>
</evidence>
<proteinExistence type="predicted"/>
<dbReference type="InterPro" id="IPR021109">
    <property type="entry name" value="Peptidase_aspartic_dom_sf"/>
</dbReference>
<dbReference type="GO" id="GO:0006508">
    <property type="term" value="P:proteolysis"/>
    <property type="evidence" value="ECO:0007669"/>
    <property type="project" value="InterPro"/>
</dbReference>
<evidence type="ECO:0000313" key="4">
    <source>
        <dbReference type="EMBL" id="KAH8028914.1"/>
    </source>
</evidence>
<gene>
    <name evidence="4" type="ORF">HPB51_020492</name>
</gene>
<name>A0A9J6E3T0_RHIMP</name>
<protein>
    <recommendedName>
        <fullName evidence="3">CCHC-type domain-containing protein</fullName>
    </recommendedName>
</protein>
<dbReference type="InterPro" id="IPR001878">
    <property type="entry name" value="Znf_CCHC"/>
</dbReference>
<dbReference type="InterPro" id="IPR001969">
    <property type="entry name" value="Aspartic_peptidase_AS"/>
</dbReference>
<dbReference type="PANTHER" id="PTHR46888:SF1">
    <property type="entry name" value="RIBONUCLEASE H"/>
    <property type="match status" value="1"/>
</dbReference>
<dbReference type="SMART" id="SM00343">
    <property type="entry name" value="ZnF_C2HC"/>
    <property type="match status" value="1"/>
</dbReference>
<dbReference type="SUPFAM" id="SSF57756">
    <property type="entry name" value="Retrovirus zinc finger-like domains"/>
    <property type="match status" value="1"/>
</dbReference>
<dbReference type="InterPro" id="IPR038269">
    <property type="entry name" value="SCAN_sf"/>
</dbReference>
<dbReference type="Gene3D" id="1.10.4020.10">
    <property type="entry name" value="DNA breaking-rejoining enzymes"/>
    <property type="match status" value="1"/>
</dbReference>
<dbReference type="PROSITE" id="PS50158">
    <property type="entry name" value="ZF_CCHC"/>
    <property type="match status" value="1"/>
</dbReference>
<dbReference type="InterPro" id="IPR036875">
    <property type="entry name" value="Znf_CCHC_sf"/>
</dbReference>
<feature type="region of interest" description="Disordered" evidence="2">
    <location>
        <begin position="118"/>
        <end position="137"/>
    </location>
</feature>
<reference evidence="4" key="2">
    <citation type="submission" date="2021-09" db="EMBL/GenBank/DDBJ databases">
        <authorList>
            <person name="Jia N."/>
            <person name="Wang J."/>
            <person name="Shi W."/>
            <person name="Du L."/>
            <person name="Sun Y."/>
            <person name="Zhan W."/>
            <person name="Jiang J."/>
            <person name="Wang Q."/>
            <person name="Zhang B."/>
            <person name="Ji P."/>
            <person name="Sakyi L.B."/>
            <person name="Cui X."/>
            <person name="Yuan T."/>
            <person name="Jiang B."/>
            <person name="Yang W."/>
            <person name="Lam T.T.-Y."/>
            <person name="Chang Q."/>
            <person name="Ding S."/>
            <person name="Wang X."/>
            <person name="Zhu J."/>
            <person name="Ruan X."/>
            <person name="Zhao L."/>
            <person name="Wei J."/>
            <person name="Que T."/>
            <person name="Du C."/>
            <person name="Cheng J."/>
            <person name="Dai P."/>
            <person name="Han X."/>
            <person name="Huang E."/>
            <person name="Gao Y."/>
            <person name="Liu J."/>
            <person name="Shao H."/>
            <person name="Ye R."/>
            <person name="Li L."/>
            <person name="Wei W."/>
            <person name="Wang X."/>
            <person name="Wang C."/>
            <person name="Huo Q."/>
            <person name="Li W."/>
            <person name="Guo W."/>
            <person name="Chen H."/>
            <person name="Chen S."/>
            <person name="Zhou L."/>
            <person name="Zhou L."/>
            <person name="Ni X."/>
            <person name="Tian J."/>
            <person name="Zhou Y."/>
            <person name="Sheng Y."/>
            <person name="Liu T."/>
            <person name="Pan Y."/>
            <person name="Xia L."/>
            <person name="Li J."/>
            <person name="Zhao F."/>
            <person name="Cao W."/>
        </authorList>
    </citation>
    <scope>NUCLEOTIDE SEQUENCE</scope>
    <source>
        <strain evidence="4">Rmic-2018</strain>
        <tissue evidence="4">Larvae</tissue>
    </source>
</reference>
<feature type="region of interest" description="Disordered" evidence="2">
    <location>
        <begin position="1"/>
        <end position="22"/>
    </location>
</feature>
<dbReference type="SUPFAM" id="SSF50630">
    <property type="entry name" value="Acid proteases"/>
    <property type="match status" value="1"/>
</dbReference>
<feature type="compositionally biased region" description="Polar residues" evidence="2">
    <location>
        <begin position="1"/>
        <end position="16"/>
    </location>
</feature>
<dbReference type="GO" id="GO:0004190">
    <property type="term" value="F:aspartic-type endopeptidase activity"/>
    <property type="evidence" value="ECO:0007669"/>
    <property type="project" value="InterPro"/>
</dbReference>
<feature type="domain" description="CCHC-type" evidence="3">
    <location>
        <begin position="442"/>
        <end position="459"/>
    </location>
</feature>
<dbReference type="Proteomes" id="UP000821866">
    <property type="component" value="Chromosome 4"/>
</dbReference>
<accession>A0A9J6E3T0</accession>
<keyword evidence="1" id="KW-0479">Metal-binding</keyword>
<organism evidence="4 5">
    <name type="scientific">Rhipicephalus microplus</name>
    <name type="common">Cattle tick</name>
    <name type="synonym">Boophilus microplus</name>
    <dbReference type="NCBI Taxonomy" id="6941"/>
    <lineage>
        <taxon>Eukaryota</taxon>
        <taxon>Metazoa</taxon>
        <taxon>Ecdysozoa</taxon>
        <taxon>Arthropoda</taxon>
        <taxon>Chelicerata</taxon>
        <taxon>Arachnida</taxon>
        <taxon>Acari</taxon>
        <taxon>Parasitiformes</taxon>
        <taxon>Ixodida</taxon>
        <taxon>Ixodoidea</taxon>
        <taxon>Ixodidae</taxon>
        <taxon>Rhipicephalinae</taxon>
        <taxon>Rhipicephalus</taxon>
        <taxon>Boophilus</taxon>
    </lineage>
</organism>
<comment type="caution">
    <text evidence="4">The sequence shown here is derived from an EMBL/GenBank/DDBJ whole genome shotgun (WGS) entry which is preliminary data.</text>
</comment>